<dbReference type="OrthoDB" id="9812008at2"/>
<dbReference type="GO" id="GO:0006412">
    <property type="term" value="P:translation"/>
    <property type="evidence" value="ECO:0007669"/>
    <property type="project" value="UniProtKB-UniRule"/>
</dbReference>
<dbReference type="GO" id="GO:0022627">
    <property type="term" value="C:cytosolic small ribosomal subunit"/>
    <property type="evidence" value="ECO:0007669"/>
    <property type="project" value="TreeGrafter"/>
</dbReference>
<keyword evidence="9" id="KW-1185">Reference proteome</keyword>
<keyword evidence="4 6" id="KW-0689">Ribosomal protein</keyword>
<dbReference type="Proteomes" id="UP000320623">
    <property type="component" value="Unassembled WGS sequence"/>
</dbReference>
<comment type="subunit">
    <text evidence="6">Part of the 30S ribosomal subunit. Forms a tight heterodimer with protein bS6.</text>
</comment>
<dbReference type="FunFam" id="4.10.640.10:FF:000004">
    <property type="entry name" value="30S ribosomal protein S18"/>
    <property type="match status" value="1"/>
</dbReference>
<evidence type="ECO:0000313" key="8">
    <source>
        <dbReference type="EMBL" id="CUU03663.1"/>
    </source>
</evidence>
<organism evidence="8 9">
    <name type="scientific">Candidatus Thermokryptus mobilis</name>
    <dbReference type="NCBI Taxonomy" id="1643428"/>
    <lineage>
        <taxon>Bacteria</taxon>
        <taxon>Pseudomonadati</taxon>
        <taxon>Candidatus Kryptoniota</taxon>
        <taxon>Candidatus Thermokryptus</taxon>
    </lineage>
</organism>
<keyword evidence="2 6" id="KW-0699">rRNA-binding</keyword>
<dbReference type="AlphaFoldDB" id="A0A0S4N0B7"/>
<dbReference type="NCBIfam" id="TIGR00165">
    <property type="entry name" value="S18"/>
    <property type="match status" value="1"/>
</dbReference>
<proteinExistence type="inferred from homology"/>
<dbReference type="EMBL" id="FAOO01000004">
    <property type="protein sequence ID" value="CUU03663.1"/>
    <property type="molecule type" value="Genomic_DNA"/>
</dbReference>
<accession>A0A0S4N0B7</accession>
<evidence type="ECO:0000256" key="5">
    <source>
        <dbReference type="ARBA" id="ARBA00023274"/>
    </source>
</evidence>
<dbReference type="PRINTS" id="PR00974">
    <property type="entry name" value="RIBOSOMALS18"/>
</dbReference>
<dbReference type="Gene3D" id="4.10.640.10">
    <property type="entry name" value="Ribosomal protein S18"/>
    <property type="match status" value="1"/>
</dbReference>
<evidence type="ECO:0000256" key="7">
    <source>
        <dbReference type="RuleBase" id="RU003910"/>
    </source>
</evidence>
<reference evidence="9" key="1">
    <citation type="submission" date="2015-11" db="EMBL/GenBank/DDBJ databases">
        <authorList>
            <person name="Varghese N."/>
        </authorList>
    </citation>
    <scope>NUCLEOTIDE SEQUENCE [LARGE SCALE GENOMIC DNA]</scope>
</reference>
<evidence type="ECO:0000256" key="2">
    <source>
        <dbReference type="ARBA" id="ARBA00022730"/>
    </source>
</evidence>
<evidence type="ECO:0000256" key="4">
    <source>
        <dbReference type="ARBA" id="ARBA00022980"/>
    </source>
</evidence>
<keyword evidence="5 6" id="KW-0687">Ribonucleoprotein</keyword>
<dbReference type="STRING" id="1643428.GCA_001442855_00791"/>
<dbReference type="PANTHER" id="PTHR13479:SF40">
    <property type="entry name" value="SMALL RIBOSOMAL SUBUNIT PROTEIN BS18M"/>
    <property type="match status" value="1"/>
</dbReference>
<dbReference type="GO" id="GO:0070181">
    <property type="term" value="F:small ribosomal subunit rRNA binding"/>
    <property type="evidence" value="ECO:0007669"/>
    <property type="project" value="TreeGrafter"/>
</dbReference>
<dbReference type="PANTHER" id="PTHR13479">
    <property type="entry name" value="30S RIBOSOMAL PROTEIN S18"/>
    <property type="match status" value="1"/>
</dbReference>
<evidence type="ECO:0000313" key="9">
    <source>
        <dbReference type="Proteomes" id="UP000320623"/>
    </source>
</evidence>
<evidence type="ECO:0000256" key="3">
    <source>
        <dbReference type="ARBA" id="ARBA00022884"/>
    </source>
</evidence>
<keyword evidence="3 6" id="KW-0694">RNA-binding</keyword>
<comment type="similarity">
    <text evidence="1 6 7">Belongs to the bacterial ribosomal protein bS18 family.</text>
</comment>
<evidence type="ECO:0000256" key="6">
    <source>
        <dbReference type="HAMAP-Rule" id="MF_00270"/>
    </source>
</evidence>
<name>A0A0S4N0B7_9BACT</name>
<comment type="function">
    <text evidence="6">Binds as a heterodimer with protein bS6 to the central domain of the 16S rRNA, where it helps stabilize the platform of the 30S subunit.</text>
</comment>
<gene>
    <name evidence="6" type="primary">rpsR</name>
    <name evidence="8" type="ORF">JGI1_00812</name>
</gene>
<dbReference type="InterPro" id="IPR001648">
    <property type="entry name" value="Ribosomal_bS18"/>
</dbReference>
<dbReference type="SUPFAM" id="SSF46911">
    <property type="entry name" value="Ribosomal protein S18"/>
    <property type="match status" value="1"/>
</dbReference>
<sequence length="82" mass="9540">MVENGEKVLRLRKKKICRFCEAGEIYIDYKDEKKLGKFLTEQGKIIPRRVSGNCAMHQRQLTRAIKRARHLALLPFVAEAVK</sequence>
<dbReference type="InterPro" id="IPR036870">
    <property type="entry name" value="Ribosomal_bS18_sf"/>
</dbReference>
<dbReference type="Pfam" id="PF01084">
    <property type="entry name" value="Ribosomal_S18"/>
    <property type="match status" value="1"/>
</dbReference>
<protein>
    <recommendedName>
        <fullName evidence="6">Small ribosomal subunit protein bS18</fullName>
    </recommendedName>
</protein>
<dbReference type="HAMAP" id="MF_00270">
    <property type="entry name" value="Ribosomal_bS18"/>
    <property type="match status" value="1"/>
</dbReference>
<evidence type="ECO:0000256" key="1">
    <source>
        <dbReference type="ARBA" id="ARBA00005589"/>
    </source>
</evidence>
<dbReference type="GO" id="GO:0003735">
    <property type="term" value="F:structural constituent of ribosome"/>
    <property type="evidence" value="ECO:0007669"/>
    <property type="project" value="InterPro"/>
</dbReference>
<dbReference type="RefSeq" id="WP_140944588.1">
    <property type="nucleotide sequence ID" value="NZ_FAOO01000004.1"/>
</dbReference>